<keyword evidence="2" id="KW-1185">Reference proteome</keyword>
<protein>
    <submittedName>
        <fullName evidence="1">Uncharacterized protein</fullName>
    </submittedName>
</protein>
<reference evidence="1 2" key="1">
    <citation type="journal article" date="2016" name="Mol. Biol. Evol.">
        <title>Comparative Genomics of Early-Diverging Mushroom-Forming Fungi Provides Insights into the Origins of Lignocellulose Decay Capabilities.</title>
        <authorList>
            <person name="Nagy L.G."/>
            <person name="Riley R."/>
            <person name="Tritt A."/>
            <person name="Adam C."/>
            <person name="Daum C."/>
            <person name="Floudas D."/>
            <person name="Sun H."/>
            <person name="Yadav J.S."/>
            <person name="Pangilinan J."/>
            <person name="Larsson K.H."/>
            <person name="Matsuura K."/>
            <person name="Barry K."/>
            <person name="Labutti K."/>
            <person name="Kuo R."/>
            <person name="Ohm R.A."/>
            <person name="Bhattacharya S.S."/>
            <person name="Shirouzu T."/>
            <person name="Yoshinaga Y."/>
            <person name="Martin F.M."/>
            <person name="Grigoriev I.V."/>
            <person name="Hibbett D.S."/>
        </authorList>
    </citation>
    <scope>NUCLEOTIDE SEQUENCE [LARGE SCALE GENOMIC DNA]</scope>
    <source>
        <strain evidence="1 2">HHB12733</strain>
    </source>
</reference>
<name>A0A165EGK0_9BASI</name>
<organism evidence="1 2">
    <name type="scientific">Calocera cornea HHB12733</name>
    <dbReference type="NCBI Taxonomy" id="1353952"/>
    <lineage>
        <taxon>Eukaryota</taxon>
        <taxon>Fungi</taxon>
        <taxon>Dikarya</taxon>
        <taxon>Basidiomycota</taxon>
        <taxon>Agaricomycotina</taxon>
        <taxon>Dacrymycetes</taxon>
        <taxon>Dacrymycetales</taxon>
        <taxon>Dacrymycetaceae</taxon>
        <taxon>Calocera</taxon>
    </lineage>
</organism>
<sequence length="147" mass="16703">MTSSKATVVSRSGKVISQQSVGALSVELWYMIFAIMEEEMLDTDARHALLSILLVCKAWKNSNLQYNDEDFRDIASIFSQARNLISVRGLRTSFRELAALSASCANTLRILYVQTSLHSINFPFILVIAKLKCIRIQQIFPFFKLQH</sequence>
<gene>
    <name evidence="1" type="ORF">CALCODRAFT_556723</name>
</gene>
<dbReference type="InParanoid" id="A0A165EGK0"/>
<dbReference type="OrthoDB" id="3232644at2759"/>
<dbReference type="AlphaFoldDB" id="A0A165EGK0"/>
<dbReference type="EMBL" id="KV424006">
    <property type="protein sequence ID" value="KZT54825.1"/>
    <property type="molecule type" value="Genomic_DNA"/>
</dbReference>
<dbReference type="Proteomes" id="UP000076842">
    <property type="component" value="Unassembled WGS sequence"/>
</dbReference>
<proteinExistence type="predicted"/>
<accession>A0A165EGK0</accession>
<evidence type="ECO:0000313" key="1">
    <source>
        <dbReference type="EMBL" id="KZT54825.1"/>
    </source>
</evidence>
<evidence type="ECO:0000313" key="2">
    <source>
        <dbReference type="Proteomes" id="UP000076842"/>
    </source>
</evidence>